<dbReference type="EMBL" id="JACSDZ010000001">
    <property type="protein sequence ID" value="KAF7418243.1"/>
    <property type="molecule type" value="Genomic_DNA"/>
</dbReference>
<organism evidence="2 3">
    <name type="scientific">Vespula germanica</name>
    <name type="common">German yellow jacket</name>
    <name type="synonym">Paravespula germanica</name>
    <dbReference type="NCBI Taxonomy" id="30212"/>
    <lineage>
        <taxon>Eukaryota</taxon>
        <taxon>Metazoa</taxon>
        <taxon>Ecdysozoa</taxon>
        <taxon>Arthropoda</taxon>
        <taxon>Hexapoda</taxon>
        <taxon>Insecta</taxon>
        <taxon>Pterygota</taxon>
        <taxon>Neoptera</taxon>
        <taxon>Endopterygota</taxon>
        <taxon>Hymenoptera</taxon>
        <taxon>Apocrita</taxon>
        <taxon>Aculeata</taxon>
        <taxon>Vespoidea</taxon>
        <taxon>Vespidae</taxon>
        <taxon>Vespinae</taxon>
        <taxon>Vespula</taxon>
    </lineage>
</organism>
<name>A0A834NUL7_VESGE</name>
<sequence length="142" mass="16033">MRIQLRRKGISNPWNLNGDSNKRSKQRTCSDPGIPGCSPHGSTLRESKNAAVYAYAYPGRTQWATVRESSLAVVEKGRPATRFTTLSCNYHHKVDFTSSPSGYTTTYEEAPWSFLDHLSSRSPFDQAPFHSCSVTLRPHRER</sequence>
<dbReference type="Proteomes" id="UP000617340">
    <property type="component" value="Unassembled WGS sequence"/>
</dbReference>
<feature type="region of interest" description="Disordered" evidence="1">
    <location>
        <begin position="1"/>
        <end position="42"/>
    </location>
</feature>
<reference evidence="2" key="1">
    <citation type="journal article" date="2020" name="G3 (Bethesda)">
        <title>High-Quality Assemblies for Three Invasive Social Wasps from the &lt;i&gt;Vespula&lt;/i&gt; Genus.</title>
        <authorList>
            <person name="Harrop T.W.R."/>
            <person name="Guhlin J."/>
            <person name="McLaughlin G.M."/>
            <person name="Permina E."/>
            <person name="Stockwell P."/>
            <person name="Gilligan J."/>
            <person name="Le Lec M.F."/>
            <person name="Gruber M.A.M."/>
            <person name="Quinn O."/>
            <person name="Lovegrove M."/>
            <person name="Duncan E.J."/>
            <person name="Remnant E.J."/>
            <person name="Van Eeckhoven J."/>
            <person name="Graham B."/>
            <person name="Knapp R.A."/>
            <person name="Langford K.W."/>
            <person name="Kronenberg Z."/>
            <person name="Press M.O."/>
            <person name="Eacker S.M."/>
            <person name="Wilson-Rankin E.E."/>
            <person name="Purcell J."/>
            <person name="Lester P.J."/>
            <person name="Dearden P.K."/>
        </authorList>
    </citation>
    <scope>NUCLEOTIDE SEQUENCE</scope>
    <source>
        <strain evidence="2">Linc-1</strain>
    </source>
</reference>
<gene>
    <name evidence="2" type="ORF">HZH68_000896</name>
</gene>
<evidence type="ECO:0000313" key="3">
    <source>
        <dbReference type="Proteomes" id="UP000617340"/>
    </source>
</evidence>
<evidence type="ECO:0000256" key="1">
    <source>
        <dbReference type="SAM" id="MobiDB-lite"/>
    </source>
</evidence>
<dbReference type="AlphaFoldDB" id="A0A834NUL7"/>
<protein>
    <submittedName>
        <fullName evidence="2">Uncharacterized protein</fullName>
    </submittedName>
</protein>
<proteinExistence type="predicted"/>
<accession>A0A834NUL7</accession>
<comment type="caution">
    <text evidence="2">The sequence shown here is derived from an EMBL/GenBank/DDBJ whole genome shotgun (WGS) entry which is preliminary data.</text>
</comment>
<keyword evidence="3" id="KW-1185">Reference proteome</keyword>
<evidence type="ECO:0000313" key="2">
    <source>
        <dbReference type="EMBL" id="KAF7418243.1"/>
    </source>
</evidence>